<gene>
    <name evidence="2" type="ORF">Ddye_012925</name>
</gene>
<sequence>MDRNAFAMLCDLLKSCGRLLDDGVQDGTYIEVNEHESDKPRYGTRKGHIATNVLGACTHDLKFVYVLSCWEGSTIDSRILRDAIIIHNRLKVSFGKFDMSDRHNWTLEKEDVMISILERIEVDSGRRDTSSFRSGTYKQIASKILEKIEKITIKAKHVQNKMKRLKDKYSAAYDMLNTNGFSWDDTRKFVTVNNPEILEEYLNPRLRGSSLLDLLLQIIVVLLIHRPKEQIQQHD</sequence>
<protein>
    <recommendedName>
        <fullName evidence="1">Myb/SANT-like domain-containing protein</fullName>
    </recommendedName>
</protein>
<dbReference type="AlphaFoldDB" id="A0AAD9X5C3"/>
<accession>A0AAD9X5C3</accession>
<proteinExistence type="predicted"/>
<feature type="domain" description="Myb/SANT-like" evidence="1">
    <location>
        <begin position="104"/>
        <end position="193"/>
    </location>
</feature>
<dbReference type="Pfam" id="PF12776">
    <property type="entry name" value="Myb_DNA-bind_3"/>
    <property type="match status" value="1"/>
</dbReference>
<keyword evidence="3" id="KW-1185">Reference proteome</keyword>
<dbReference type="EMBL" id="JANJYI010000004">
    <property type="protein sequence ID" value="KAK2653069.1"/>
    <property type="molecule type" value="Genomic_DNA"/>
</dbReference>
<dbReference type="PANTHER" id="PTHR46250:SF18">
    <property type="entry name" value="MYB_SANT-LIKE DOMAIN-CONTAINING PROTEIN"/>
    <property type="match status" value="1"/>
</dbReference>
<dbReference type="PANTHER" id="PTHR46250">
    <property type="entry name" value="MYB/SANT-LIKE DNA-BINDING DOMAIN PROTEIN-RELATED"/>
    <property type="match status" value="1"/>
</dbReference>
<reference evidence="2" key="1">
    <citation type="journal article" date="2023" name="Plant J.">
        <title>Genome sequences and population genomics provide insights into the demographic history, inbreeding, and mutation load of two 'living fossil' tree species of Dipteronia.</title>
        <authorList>
            <person name="Feng Y."/>
            <person name="Comes H.P."/>
            <person name="Chen J."/>
            <person name="Zhu S."/>
            <person name="Lu R."/>
            <person name="Zhang X."/>
            <person name="Li P."/>
            <person name="Qiu J."/>
            <person name="Olsen K.M."/>
            <person name="Qiu Y."/>
        </authorList>
    </citation>
    <scope>NUCLEOTIDE SEQUENCE</scope>
    <source>
        <strain evidence="2">KIB01</strain>
    </source>
</reference>
<dbReference type="GO" id="GO:0046872">
    <property type="term" value="F:metal ion binding"/>
    <property type="evidence" value="ECO:0007669"/>
    <property type="project" value="UniProtKB-KW"/>
</dbReference>
<organism evidence="2 3">
    <name type="scientific">Dipteronia dyeriana</name>
    <dbReference type="NCBI Taxonomy" id="168575"/>
    <lineage>
        <taxon>Eukaryota</taxon>
        <taxon>Viridiplantae</taxon>
        <taxon>Streptophyta</taxon>
        <taxon>Embryophyta</taxon>
        <taxon>Tracheophyta</taxon>
        <taxon>Spermatophyta</taxon>
        <taxon>Magnoliopsida</taxon>
        <taxon>eudicotyledons</taxon>
        <taxon>Gunneridae</taxon>
        <taxon>Pentapetalae</taxon>
        <taxon>rosids</taxon>
        <taxon>malvids</taxon>
        <taxon>Sapindales</taxon>
        <taxon>Sapindaceae</taxon>
        <taxon>Hippocastanoideae</taxon>
        <taxon>Acereae</taxon>
        <taxon>Dipteronia</taxon>
    </lineage>
</organism>
<name>A0AAD9X5C3_9ROSI</name>
<evidence type="ECO:0000313" key="2">
    <source>
        <dbReference type="EMBL" id="KAK2653069.1"/>
    </source>
</evidence>
<comment type="caution">
    <text evidence="2">The sequence shown here is derived from an EMBL/GenBank/DDBJ whole genome shotgun (WGS) entry which is preliminary data.</text>
</comment>
<dbReference type="Proteomes" id="UP001280121">
    <property type="component" value="Unassembled WGS sequence"/>
</dbReference>
<evidence type="ECO:0000259" key="1">
    <source>
        <dbReference type="Pfam" id="PF12776"/>
    </source>
</evidence>
<evidence type="ECO:0000313" key="3">
    <source>
        <dbReference type="Proteomes" id="UP001280121"/>
    </source>
</evidence>
<dbReference type="InterPro" id="IPR024752">
    <property type="entry name" value="Myb/SANT-like_dom"/>
</dbReference>